<organism evidence="12 13">
    <name type="scientific">Oikopleura dioica</name>
    <name type="common">Tunicate</name>
    <dbReference type="NCBI Taxonomy" id="34765"/>
    <lineage>
        <taxon>Eukaryota</taxon>
        <taxon>Metazoa</taxon>
        <taxon>Chordata</taxon>
        <taxon>Tunicata</taxon>
        <taxon>Appendicularia</taxon>
        <taxon>Copelata</taxon>
        <taxon>Oikopleuridae</taxon>
        <taxon>Oikopleura</taxon>
    </lineage>
</organism>
<dbReference type="Pfam" id="PF05193">
    <property type="entry name" value="Peptidase_M16_C"/>
    <property type="match status" value="1"/>
</dbReference>
<evidence type="ECO:0000256" key="2">
    <source>
        <dbReference type="ARBA" id="ARBA00022670"/>
    </source>
</evidence>
<dbReference type="InterPro" id="IPR032632">
    <property type="entry name" value="Peptidase_M16_M"/>
</dbReference>
<sequence length="656" mass="75226">MVKILPGPEKSASDKKLYRAIELDNGLLALLVSEVDIDASSMNAQSFVSQSTCVSSMGSEQEEDGGSDWEDCDDDEEEDKCRKMAAASMVVNVGSFHEKAECQGLAHICEHMVSMGSTKYPDENELEQLLARNSGDSNAFTEAEYTNYHFEVAPDKFQEALDIWAHYFIDPLMKEESIEREVTAVHSEFEVSKMDDDCRREQILQEAILKKDHPQSNFNWGNKKSLIEDPREIGKSAFEMLHEWFPRNYSSKFMKLALQSPHSLDDMQQWVEDIFSQIPTRDLTTPLDEPDWSIGSAYEDQNVSKLIKYVPVADGNLMDIIWSIPPQIDLHRIKPLKFYSWLLKHRGKGSFLYYLKQNDWANDLKEIEIEENKFHSRIRIQLRLTESGLANWEQVVQAIFSYLALVRAQPEVEKARIFEEIKAVDNIGWNSKEEGEPLANCTDIVETMQYIDDSTRWLDGDYILFDYDSEKLDEVLEYLAPERCTLILSSKKFENATEHEEKWMGGKYSIEDLNEATIASWKQSEPLSEFSIPSSNKYLATDLTIKDDEPSTDWDAIQKIEHTEYGELWFKGEGDSNLPRATISLLVRSSLPFEGARNMAIHEFFPYILTRTMDDEISDAEIALLTIEIKPDTNTVNLKLTGINDKLRLVSNASFS</sequence>
<feature type="domain" description="Peptidase M16 middle/third" evidence="11">
    <location>
        <begin position="432"/>
        <end position="650"/>
    </location>
</feature>
<dbReference type="InterPro" id="IPR011765">
    <property type="entry name" value="Pept_M16_N"/>
</dbReference>
<proteinExistence type="inferred from homology"/>
<feature type="domain" description="Peptidase M16 C-terminal" evidence="10">
    <location>
        <begin position="239"/>
        <end position="412"/>
    </location>
</feature>
<dbReference type="EMBL" id="OU015567">
    <property type="protein sequence ID" value="CAG5113512.1"/>
    <property type="molecule type" value="Genomic_DNA"/>
</dbReference>
<keyword evidence="13" id="KW-1185">Reference proteome</keyword>
<evidence type="ECO:0000313" key="12">
    <source>
        <dbReference type="EMBL" id="CAG5113512.1"/>
    </source>
</evidence>
<keyword evidence="2" id="KW-0645">Protease</keyword>
<evidence type="ECO:0000256" key="3">
    <source>
        <dbReference type="ARBA" id="ARBA00022723"/>
    </source>
</evidence>
<dbReference type="InterPro" id="IPR050626">
    <property type="entry name" value="Peptidase_M16"/>
</dbReference>
<dbReference type="InterPro" id="IPR011249">
    <property type="entry name" value="Metalloenz_LuxS/M16"/>
</dbReference>
<evidence type="ECO:0000259" key="11">
    <source>
        <dbReference type="Pfam" id="PF16187"/>
    </source>
</evidence>
<keyword evidence="4" id="KW-0378">Hydrolase</keyword>
<dbReference type="Proteomes" id="UP001158576">
    <property type="component" value="Chromosome 2"/>
</dbReference>
<evidence type="ECO:0000256" key="8">
    <source>
        <dbReference type="SAM" id="MobiDB-lite"/>
    </source>
</evidence>
<keyword evidence="6" id="KW-0482">Metalloprotease</keyword>
<evidence type="ECO:0000256" key="4">
    <source>
        <dbReference type="ARBA" id="ARBA00022801"/>
    </source>
</evidence>
<evidence type="ECO:0000256" key="7">
    <source>
        <dbReference type="RuleBase" id="RU004447"/>
    </source>
</evidence>
<feature type="domain" description="Peptidase M16 N-terminal" evidence="9">
    <location>
        <begin position="79"/>
        <end position="210"/>
    </location>
</feature>
<dbReference type="Gene3D" id="3.30.830.10">
    <property type="entry name" value="Metalloenzyme, LuxS/M16 peptidase-like"/>
    <property type="match status" value="3"/>
</dbReference>
<feature type="compositionally biased region" description="Acidic residues" evidence="8">
    <location>
        <begin position="60"/>
        <end position="76"/>
    </location>
</feature>
<dbReference type="PROSITE" id="PS00143">
    <property type="entry name" value="INSULINASE"/>
    <property type="match status" value="1"/>
</dbReference>
<reference evidence="12 13" key="1">
    <citation type="submission" date="2021-04" db="EMBL/GenBank/DDBJ databases">
        <authorList>
            <person name="Bliznina A."/>
        </authorList>
    </citation>
    <scope>NUCLEOTIDE SEQUENCE [LARGE SCALE GENOMIC DNA]</scope>
</reference>
<dbReference type="SUPFAM" id="SSF63411">
    <property type="entry name" value="LuxS/MPP-like metallohydrolase"/>
    <property type="match status" value="3"/>
</dbReference>
<evidence type="ECO:0000313" key="13">
    <source>
        <dbReference type="Proteomes" id="UP001158576"/>
    </source>
</evidence>
<dbReference type="InterPro" id="IPR001431">
    <property type="entry name" value="Pept_M16_Zn_BS"/>
</dbReference>
<dbReference type="InterPro" id="IPR007863">
    <property type="entry name" value="Peptidase_M16_C"/>
</dbReference>
<evidence type="ECO:0000256" key="1">
    <source>
        <dbReference type="ARBA" id="ARBA00007261"/>
    </source>
</evidence>
<evidence type="ECO:0000259" key="9">
    <source>
        <dbReference type="Pfam" id="PF00675"/>
    </source>
</evidence>
<keyword evidence="3" id="KW-0479">Metal-binding</keyword>
<comment type="similarity">
    <text evidence="1 7">Belongs to the peptidase M16 family.</text>
</comment>
<dbReference type="PANTHER" id="PTHR43690:SF18">
    <property type="entry name" value="INSULIN-DEGRADING ENZYME-RELATED"/>
    <property type="match status" value="1"/>
</dbReference>
<dbReference type="Pfam" id="PF00675">
    <property type="entry name" value="Peptidase_M16"/>
    <property type="match status" value="1"/>
</dbReference>
<name>A0ABN7TDI9_OIKDI</name>
<accession>A0ABN7TDI9</accession>
<evidence type="ECO:0000256" key="6">
    <source>
        <dbReference type="ARBA" id="ARBA00023049"/>
    </source>
</evidence>
<feature type="region of interest" description="Disordered" evidence="8">
    <location>
        <begin position="53"/>
        <end position="76"/>
    </location>
</feature>
<gene>
    <name evidence="12" type="ORF">OKIOD_LOCUS16381</name>
</gene>
<dbReference type="PANTHER" id="PTHR43690">
    <property type="entry name" value="NARDILYSIN"/>
    <property type="match status" value="1"/>
</dbReference>
<dbReference type="Pfam" id="PF16187">
    <property type="entry name" value="Peptidase_M16_M"/>
    <property type="match status" value="1"/>
</dbReference>
<keyword evidence="5" id="KW-0862">Zinc</keyword>
<evidence type="ECO:0000259" key="10">
    <source>
        <dbReference type="Pfam" id="PF05193"/>
    </source>
</evidence>
<protein>
    <submittedName>
        <fullName evidence="12">Oidioi.mRNA.OKI2018_I69.chr2.g7616.t1.cds</fullName>
    </submittedName>
</protein>
<evidence type="ECO:0000256" key="5">
    <source>
        <dbReference type="ARBA" id="ARBA00022833"/>
    </source>
</evidence>